<reference evidence="11" key="2">
    <citation type="submission" date="2023-06" db="EMBL/GenBank/DDBJ databases">
        <authorList>
            <consortium name="Lawrence Berkeley National Laboratory"/>
            <person name="Mondo S.J."/>
            <person name="Hensen N."/>
            <person name="Bonometti L."/>
            <person name="Westerberg I."/>
            <person name="Brannstrom I.O."/>
            <person name="Guillou S."/>
            <person name="Cros-Aarteil S."/>
            <person name="Calhoun S."/>
            <person name="Haridas S."/>
            <person name="Kuo A."/>
            <person name="Pangilinan J."/>
            <person name="Riley R."/>
            <person name="Labutti K."/>
            <person name="Andreopoulos B."/>
            <person name="Lipzen A."/>
            <person name="Chen C."/>
            <person name="Yanf M."/>
            <person name="Daum C."/>
            <person name="Ng V."/>
            <person name="Clum A."/>
            <person name="Steindorff A."/>
            <person name="Ohm R."/>
            <person name="Martin F."/>
            <person name="Silar P."/>
            <person name="Natvig D."/>
            <person name="Lalanne C."/>
            <person name="Gautier V."/>
            <person name="Ament-Velasquez S.L."/>
            <person name="Kruys A."/>
            <person name="Hutchinson M.I."/>
            <person name="Powell A.J."/>
            <person name="Barry K."/>
            <person name="Miller A.N."/>
            <person name="Grigoriev I.V."/>
            <person name="Debuchy R."/>
            <person name="Gladieux P."/>
            <person name="Thoren M.H."/>
            <person name="Johannesson H."/>
        </authorList>
    </citation>
    <scope>NUCLEOTIDE SEQUENCE</scope>
    <source>
        <strain evidence="11">CBS 333.67</strain>
    </source>
</reference>
<dbReference type="PANTHER" id="PTHR31503:SF20">
    <property type="entry name" value="CA(2+)_H(+) EXCHANGER, PUTATIVE (EUROFUNG)-RELATED"/>
    <property type="match status" value="1"/>
</dbReference>
<dbReference type="RefSeq" id="XP_062722763.1">
    <property type="nucleotide sequence ID" value="XM_062862097.1"/>
</dbReference>
<dbReference type="FunFam" id="1.20.1420.30:FF:000011">
    <property type="entry name" value="Vacuolar calcium ion transporter"/>
    <property type="match status" value="1"/>
</dbReference>
<dbReference type="AlphaFoldDB" id="A0AAJ0GVP1"/>
<dbReference type="InterPro" id="IPR004713">
    <property type="entry name" value="CaH_exchang"/>
</dbReference>
<feature type="transmembrane region" description="Helical" evidence="9">
    <location>
        <begin position="322"/>
        <end position="339"/>
    </location>
</feature>
<feature type="compositionally biased region" description="Polar residues" evidence="8">
    <location>
        <begin position="100"/>
        <end position="110"/>
    </location>
</feature>
<evidence type="ECO:0000256" key="6">
    <source>
        <dbReference type="ARBA" id="ARBA00023065"/>
    </source>
</evidence>
<evidence type="ECO:0000256" key="4">
    <source>
        <dbReference type="ARBA" id="ARBA00022692"/>
    </source>
</evidence>
<comment type="caution">
    <text evidence="11">The sequence shown here is derived from an EMBL/GenBank/DDBJ whole genome shotgun (WGS) entry which is preliminary data.</text>
</comment>
<dbReference type="EMBL" id="JAUDZG010000003">
    <property type="protein sequence ID" value="KAK3306983.1"/>
    <property type="molecule type" value="Genomic_DNA"/>
</dbReference>
<dbReference type="InterPro" id="IPR044880">
    <property type="entry name" value="NCX_ion-bd_dom_sf"/>
</dbReference>
<comment type="subcellular location">
    <subcellularLocation>
        <location evidence="1">Endomembrane system</location>
        <topology evidence="1">Multi-pass membrane protein</topology>
    </subcellularLocation>
</comment>
<gene>
    <name evidence="11" type="ORF">B0T15DRAFT_160184</name>
</gene>
<dbReference type="GO" id="GO:0006874">
    <property type="term" value="P:intracellular calcium ion homeostasis"/>
    <property type="evidence" value="ECO:0007669"/>
    <property type="project" value="TreeGrafter"/>
</dbReference>
<comment type="similarity">
    <text evidence="2">Belongs to the Ca(2+):cation antiporter (CaCA) (TC 2.A.19) family.</text>
</comment>
<evidence type="ECO:0000256" key="2">
    <source>
        <dbReference type="ARBA" id="ARBA00008170"/>
    </source>
</evidence>
<feature type="transmembrane region" description="Helical" evidence="9">
    <location>
        <begin position="280"/>
        <end position="302"/>
    </location>
</feature>
<feature type="domain" description="Sodium/calcium exchanger membrane region" evidence="10">
    <location>
        <begin position="184"/>
        <end position="339"/>
    </location>
</feature>
<evidence type="ECO:0000313" key="12">
    <source>
        <dbReference type="Proteomes" id="UP001273166"/>
    </source>
</evidence>
<evidence type="ECO:0000256" key="1">
    <source>
        <dbReference type="ARBA" id="ARBA00004127"/>
    </source>
</evidence>
<reference evidence="11" key="1">
    <citation type="journal article" date="2023" name="Mol. Phylogenet. Evol.">
        <title>Genome-scale phylogeny and comparative genomics of the fungal order Sordariales.</title>
        <authorList>
            <person name="Hensen N."/>
            <person name="Bonometti L."/>
            <person name="Westerberg I."/>
            <person name="Brannstrom I.O."/>
            <person name="Guillou S."/>
            <person name="Cros-Aarteil S."/>
            <person name="Calhoun S."/>
            <person name="Haridas S."/>
            <person name="Kuo A."/>
            <person name="Mondo S."/>
            <person name="Pangilinan J."/>
            <person name="Riley R."/>
            <person name="LaButti K."/>
            <person name="Andreopoulos B."/>
            <person name="Lipzen A."/>
            <person name="Chen C."/>
            <person name="Yan M."/>
            <person name="Daum C."/>
            <person name="Ng V."/>
            <person name="Clum A."/>
            <person name="Steindorff A."/>
            <person name="Ohm R.A."/>
            <person name="Martin F."/>
            <person name="Silar P."/>
            <person name="Natvig D.O."/>
            <person name="Lalanne C."/>
            <person name="Gautier V."/>
            <person name="Ament-Velasquez S.L."/>
            <person name="Kruys A."/>
            <person name="Hutchinson M.I."/>
            <person name="Powell A.J."/>
            <person name="Barry K."/>
            <person name="Miller A.N."/>
            <person name="Grigoriev I.V."/>
            <person name="Debuchy R."/>
            <person name="Gladieux P."/>
            <person name="Hiltunen Thoren M."/>
            <person name="Johannesson H."/>
        </authorList>
    </citation>
    <scope>NUCLEOTIDE SEQUENCE</scope>
    <source>
        <strain evidence="11">CBS 333.67</strain>
    </source>
</reference>
<evidence type="ECO:0000313" key="11">
    <source>
        <dbReference type="EMBL" id="KAK3306983.1"/>
    </source>
</evidence>
<dbReference type="Gene3D" id="1.20.1420.30">
    <property type="entry name" value="NCX, central ion-binding region"/>
    <property type="match status" value="2"/>
</dbReference>
<feature type="region of interest" description="Disordered" evidence="8">
    <location>
        <begin position="16"/>
        <end position="138"/>
    </location>
</feature>
<evidence type="ECO:0000256" key="7">
    <source>
        <dbReference type="ARBA" id="ARBA00023136"/>
    </source>
</evidence>
<dbReference type="Proteomes" id="UP001273166">
    <property type="component" value="Unassembled WGS sequence"/>
</dbReference>
<dbReference type="FunFam" id="1.20.1420.30:FF:000021">
    <property type="entry name" value="Vacuolar calcium ion transporter"/>
    <property type="match status" value="1"/>
</dbReference>
<feature type="transmembrane region" description="Helical" evidence="9">
    <location>
        <begin position="160"/>
        <end position="178"/>
    </location>
</feature>
<keyword evidence="6" id="KW-0406">Ion transport</keyword>
<evidence type="ECO:0000256" key="8">
    <source>
        <dbReference type="SAM" id="MobiDB-lite"/>
    </source>
</evidence>
<keyword evidence="12" id="KW-1185">Reference proteome</keyword>
<feature type="transmembrane region" description="Helical" evidence="9">
    <location>
        <begin position="496"/>
        <end position="521"/>
    </location>
</feature>
<evidence type="ECO:0000256" key="3">
    <source>
        <dbReference type="ARBA" id="ARBA00022448"/>
    </source>
</evidence>
<dbReference type="Pfam" id="PF01699">
    <property type="entry name" value="Na_Ca_ex"/>
    <property type="match status" value="2"/>
</dbReference>
<dbReference type="GO" id="GO:0000329">
    <property type="term" value="C:fungal-type vacuole membrane"/>
    <property type="evidence" value="ECO:0007669"/>
    <property type="project" value="TreeGrafter"/>
</dbReference>
<feature type="transmembrane region" description="Helical" evidence="9">
    <location>
        <begin position="216"/>
        <end position="238"/>
    </location>
</feature>
<accession>A0AAJ0GVP1</accession>
<keyword evidence="3" id="KW-0813">Transport</keyword>
<feature type="transmembrane region" description="Helical" evidence="9">
    <location>
        <begin position="184"/>
        <end position="204"/>
    </location>
</feature>
<evidence type="ECO:0000256" key="5">
    <source>
        <dbReference type="ARBA" id="ARBA00022989"/>
    </source>
</evidence>
<feature type="domain" description="Sodium/calcium exchanger membrane region" evidence="10">
    <location>
        <begin position="431"/>
        <end position="576"/>
    </location>
</feature>
<proteinExistence type="inferred from homology"/>
<keyword evidence="5 9" id="KW-1133">Transmembrane helix</keyword>
<keyword evidence="7 9" id="KW-0472">Membrane</keyword>
<feature type="transmembrane region" description="Helical" evidence="9">
    <location>
        <begin position="533"/>
        <end position="550"/>
    </location>
</feature>
<evidence type="ECO:0000256" key="9">
    <source>
        <dbReference type="SAM" id="Phobius"/>
    </source>
</evidence>
<evidence type="ECO:0000259" key="10">
    <source>
        <dbReference type="Pfam" id="PF01699"/>
    </source>
</evidence>
<keyword evidence="4 9" id="KW-0812">Transmembrane</keyword>
<protein>
    <submittedName>
        <fullName evidence="11">Sodium/calcium exchanger protein-domain-containing protein</fullName>
    </submittedName>
</protein>
<dbReference type="GeneID" id="87880926"/>
<feature type="transmembrane region" description="Helical" evidence="9">
    <location>
        <begin position="428"/>
        <end position="450"/>
    </location>
</feature>
<dbReference type="InterPro" id="IPR004837">
    <property type="entry name" value="NaCa_Exmemb"/>
</dbReference>
<dbReference type="GO" id="GO:0012505">
    <property type="term" value="C:endomembrane system"/>
    <property type="evidence" value="ECO:0007669"/>
    <property type="project" value="UniProtKB-SubCell"/>
</dbReference>
<feature type="region of interest" description="Disordered" evidence="8">
    <location>
        <begin position="389"/>
        <end position="420"/>
    </location>
</feature>
<feature type="transmembrane region" description="Helical" evidence="9">
    <location>
        <begin position="557"/>
        <end position="577"/>
    </location>
</feature>
<name>A0AAJ0GVP1_9PEZI</name>
<organism evidence="11 12">
    <name type="scientific">Chaetomium strumarium</name>
    <dbReference type="NCBI Taxonomy" id="1170767"/>
    <lineage>
        <taxon>Eukaryota</taxon>
        <taxon>Fungi</taxon>
        <taxon>Dikarya</taxon>
        <taxon>Ascomycota</taxon>
        <taxon>Pezizomycotina</taxon>
        <taxon>Sordariomycetes</taxon>
        <taxon>Sordariomycetidae</taxon>
        <taxon>Sordariales</taxon>
        <taxon>Chaetomiaceae</taxon>
        <taxon>Chaetomium</taxon>
    </lineage>
</organism>
<dbReference type="PANTHER" id="PTHR31503">
    <property type="entry name" value="VACUOLAR CALCIUM ION TRANSPORTER"/>
    <property type="match status" value="1"/>
</dbReference>
<dbReference type="GO" id="GO:0015369">
    <property type="term" value="F:calcium:proton antiporter activity"/>
    <property type="evidence" value="ECO:0007669"/>
    <property type="project" value="TreeGrafter"/>
</dbReference>
<feature type="transmembrane region" description="Helical" evidence="9">
    <location>
        <begin position="244"/>
        <end position="268"/>
    </location>
</feature>
<sequence length="586" mass="62950">MTTYNGYRTRMAAFREASHDSPWNIFPHKRTGSLPPGYQTGNDLEGQPLAPHNTAPQPPTTSDSEAKDMLGPRPASGESSTQLRQADMPDQEQGAETGPATITQGVMRQRTTGRDESSSSTADNVKEPEKAKKSHTFFKHLTPKEPFTVRNQLQRTLFNSWINVLLVAAPAGIAINYVPQVNRIAVFVVNFIAIVPLAAMLGFATEEIALRTGETIGGLLNATFGNAVELIIAIIALVHNEVVIVQTSLVGSILSNLLLVMGMCFFFGGLRRQEQYFNTTVAQTAASLLALAVAAVIVPTVFDLATDGVGNRQSDIAKLSRGTSVILLVVYGAYLLFQLKTHSKVFAEQSQKVEAKPFSNPFHAGPATLKDGAVAQGFVAPAGFMGGHGLPSSQTQNERMRSLVTNPPRRNLQGDDEDEEGEEPQLHFLVAVATLALSTVIIAFCAEYMVDSISAVTAGGAVSEEFVGLILLPIVGNAAEHATAVTVAIKDKMDLAIGVAIGSSMQVALFIIPLLVIIGWGMGLDQMALNFDLFQVAVLFVAVLLVNYLIADGKSHWLEGMLLMCLYIIIAVCSWWYPADHDGTGE</sequence>